<feature type="transmembrane region" description="Helical" evidence="6">
    <location>
        <begin position="186"/>
        <end position="205"/>
    </location>
</feature>
<keyword evidence="5 6" id="KW-0472">Membrane</keyword>
<evidence type="ECO:0000256" key="2">
    <source>
        <dbReference type="ARBA" id="ARBA00022448"/>
    </source>
</evidence>
<dbReference type="PANTHER" id="PTHR43840:SF15">
    <property type="entry name" value="MITOCHONDRIAL METAL TRANSPORTER 1-RELATED"/>
    <property type="match status" value="1"/>
</dbReference>
<dbReference type="InterPro" id="IPR027469">
    <property type="entry name" value="Cation_efflux_TMD_sf"/>
</dbReference>
<evidence type="ECO:0000256" key="4">
    <source>
        <dbReference type="ARBA" id="ARBA00022989"/>
    </source>
</evidence>
<dbReference type="HOGENOM" id="CLU_899302_0_0_11"/>
<feature type="transmembrane region" description="Helical" evidence="6">
    <location>
        <begin position="139"/>
        <end position="159"/>
    </location>
</feature>
<evidence type="ECO:0000259" key="7">
    <source>
        <dbReference type="Pfam" id="PF01545"/>
    </source>
</evidence>
<dbReference type="eggNOG" id="COG0053">
    <property type="taxonomic scope" value="Bacteria"/>
</dbReference>
<feature type="transmembrane region" description="Helical" evidence="6">
    <location>
        <begin position="95"/>
        <end position="119"/>
    </location>
</feature>
<sequence length="329" mass="35839">MAQVEEASTGSGHDALPEEQREALRKAIRLEWITIGVLAVTVALVGLVAGQSQAMRAAWLEDMLSFLPPIAFLIATRVIRIGPNMRHPYGHHRSIGVAHLVAATALLIMGGFLIFNSVMSLVNVEKPPVGLTVLFGQEIWAGWLMVIVMAASGIPPVILGRMKMKLAEPLHDKVLYADADMNKADWSTALATIIGVLGIGIGLWWMDAVAAIVVAVSIIADGVRNLIAAVEDLTDTRAMTFDEKEHPLIDEIEDITRAMPWVAEADARVRDQGHVFHVEMFVVPKPGQDPTVEQLHDLRETLHDVDWKVHDVAVVPVPEIPVYLTPAAG</sequence>
<dbReference type="PATRIC" id="fig|1121362.3.peg.294"/>
<proteinExistence type="predicted"/>
<feature type="transmembrane region" description="Helical" evidence="6">
    <location>
        <begin position="211"/>
        <end position="230"/>
    </location>
</feature>
<keyword evidence="9" id="KW-1185">Reference proteome</keyword>
<dbReference type="InterPro" id="IPR058533">
    <property type="entry name" value="Cation_efflux_TM"/>
</dbReference>
<evidence type="ECO:0000256" key="6">
    <source>
        <dbReference type="SAM" id="Phobius"/>
    </source>
</evidence>
<evidence type="ECO:0000256" key="3">
    <source>
        <dbReference type="ARBA" id="ARBA00022692"/>
    </source>
</evidence>
<dbReference type="Pfam" id="PF01545">
    <property type="entry name" value="Cation_efflux"/>
    <property type="match status" value="1"/>
</dbReference>
<name>M1NUY1_9CORY</name>
<dbReference type="AlphaFoldDB" id="M1NUY1"/>
<dbReference type="Gene3D" id="1.20.1510.10">
    <property type="entry name" value="Cation efflux protein transmembrane domain"/>
    <property type="match status" value="1"/>
</dbReference>
<keyword evidence="3 6" id="KW-0812">Transmembrane</keyword>
<dbReference type="STRING" id="1121362.A605_01505"/>
<evidence type="ECO:0000256" key="1">
    <source>
        <dbReference type="ARBA" id="ARBA00004141"/>
    </source>
</evidence>
<keyword evidence="4 6" id="KW-1133">Transmembrane helix</keyword>
<dbReference type="OrthoDB" id="9806522at2"/>
<feature type="transmembrane region" description="Helical" evidence="6">
    <location>
        <begin position="30"/>
        <end position="51"/>
    </location>
</feature>
<dbReference type="GO" id="GO:0016020">
    <property type="term" value="C:membrane"/>
    <property type="evidence" value="ECO:0007669"/>
    <property type="project" value="UniProtKB-SubCell"/>
</dbReference>
<keyword evidence="2" id="KW-0813">Transport</keyword>
<dbReference type="KEGG" id="chn:A605_01505"/>
<dbReference type="Proteomes" id="UP000011723">
    <property type="component" value="Chromosome"/>
</dbReference>
<protein>
    <recommendedName>
        <fullName evidence="7">Cation efflux protein transmembrane domain-containing protein</fullName>
    </recommendedName>
</protein>
<feature type="domain" description="Cation efflux protein transmembrane" evidence="7">
    <location>
        <begin position="38"/>
        <end position="233"/>
    </location>
</feature>
<dbReference type="SUPFAM" id="SSF161111">
    <property type="entry name" value="Cation efflux protein transmembrane domain-like"/>
    <property type="match status" value="1"/>
</dbReference>
<gene>
    <name evidence="8" type="ORF">A605_01505</name>
</gene>
<dbReference type="RefSeq" id="WP_015399739.1">
    <property type="nucleotide sequence ID" value="NC_020302.1"/>
</dbReference>
<comment type="subcellular location">
    <subcellularLocation>
        <location evidence="1">Membrane</location>
        <topology evidence="1">Multi-pass membrane protein</topology>
    </subcellularLocation>
</comment>
<evidence type="ECO:0000313" key="8">
    <source>
        <dbReference type="EMBL" id="AGF71315.1"/>
    </source>
</evidence>
<reference evidence="8 9" key="1">
    <citation type="journal article" date="2012" name="Stand. Genomic Sci.">
        <title>Genome sequence of the halotolerant bacterium Corynebacterium halotolerans type strain YIM 70093(T) (= DSM 44683(T)).</title>
        <authorList>
            <person name="Ruckert C."/>
            <person name="Albersmeier A."/>
            <person name="Al-Dilaimi A."/>
            <person name="Niehaus K."/>
            <person name="Szczepanowski R."/>
            <person name="Kalinowski J."/>
        </authorList>
    </citation>
    <scope>NUCLEOTIDE SEQUENCE [LARGE SCALE GENOMIC DNA]</scope>
    <source>
        <strain evidence="8">YIM 70093</strain>
    </source>
</reference>
<accession>M1NUY1</accession>
<evidence type="ECO:0000256" key="5">
    <source>
        <dbReference type="ARBA" id="ARBA00023136"/>
    </source>
</evidence>
<organism evidence="8 9">
    <name type="scientific">Corynebacterium halotolerans YIM 70093 = DSM 44683</name>
    <dbReference type="NCBI Taxonomy" id="1121362"/>
    <lineage>
        <taxon>Bacteria</taxon>
        <taxon>Bacillati</taxon>
        <taxon>Actinomycetota</taxon>
        <taxon>Actinomycetes</taxon>
        <taxon>Mycobacteriales</taxon>
        <taxon>Corynebacteriaceae</taxon>
        <taxon>Corynebacterium</taxon>
    </lineage>
</organism>
<evidence type="ECO:0000313" key="9">
    <source>
        <dbReference type="Proteomes" id="UP000011723"/>
    </source>
</evidence>
<dbReference type="PANTHER" id="PTHR43840">
    <property type="entry name" value="MITOCHONDRIAL METAL TRANSPORTER 1-RELATED"/>
    <property type="match status" value="1"/>
</dbReference>
<dbReference type="GO" id="GO:0008324">
    <property type="term" value="F:monoatomic cation transmembrane transporter activity"/>
    <property type="evidence" value="ECO:0007669"/>
    <property type="project" value="InterPro"/>
</dbReference>
<dbReference type="InterPro" id="IPR050291">
    <property type="entry name" value="CDF_Transporter"/>
</dbReference>
<dbReference type="EMBL" id="CP003697">
    <property type="protein sequence ID" value="AGF71315.1"/>
    <property type="molecule type" value="Genomic_DNA"/>
</dbReference>
<feature type="transmembrane region" description="Helical" evidence="6">
    <location>
        <begin position="63"/>
        <end position="83"/>
    </location>
</feature>